<dbReference type="InterPro" id="IPR051635">
    <property type="entry name" value="SNAT-like"/>
</dbReference>
<dbReference type="GO" id="GO:0005085">
    <property type="term" value="F:guanyl-nucleotide exchange factor activity"/>
    <property type="evidence" value="ECO:0007669"/>
    <property type="project" value="UniProtKB-KW"/>
</dbReference>
<dbReference type="Pfam" id="PF04421">
    <property type="entry name" value="Mss4"/>
    <property type="match status" value="1"/>
</dbReference>
<feature type="region of interest" description="Disordered" evidence="6">
    <location>
        <begin position="244"/>
        <end position="268"/>
    </location>
</feature>
<proteinExistence type="predicted"/>
<dbReference type="InterPro" id="IPR011323">
    <property type="entry name" value="Mss4/transl-control_tumour"/>
</dbReference>
<dbReference type="GO" id="GO:0007264">
    <property type="term" value="P:small GTPase-mediated signal transduction"/>
    <property type="evidence" value="ECO:0007669"/>
    <property type="project" value="InterPro"/>
</dbReference>
<dbReference type="InterPro" id="IPR007515">
    <property type="entry name" value="Mss4"/>
</dbReference>
<evidence type="ECO:0000256" key="4">
    <source>
        <dbReference type="ARBA" id="ARBA00022927"/>
    </source>
</evidence>
<dbReference type="PROSITE" id="PS51186">
    <property type="entry name" value="GNAT"/>
    <property type="match status" value="1"/>
</dbReference>
<evidence type="ECO:0000313" key="9">
    <source>
        <dbReference type="Proteomes" id="UP000237144"/>
    </source>
</evidence>
<gene>
    <name evidence="8" type="ORF">BMF94_1055</name>
</gene>
<dbReference type="Gene3D" id="3.40.630.30">
    <property type="match status" value="1"/>
</dbReference>
<evidence type="ECO:0000256" key="6">
    <source>
        <dbReference type="SAM" id="MobiDB-lite"/>
    </source>
</evidence>
<feature type="compositionally biased region" description="Pro residues" evidence="6">
    <location>
        <begin position="250"/>
        <end position="262"/>
    </location>
</feature>
<keyword evidence="1" id="KW-0813">Transport</keyword>
<dbReference type="Proteomes" id="UP000237144">
    <property type="component" value="Unassembled WGS sequence"/>
</dbReference>
<accession>A0A2S5BGS5</accession>
<evidence type="ECO:0000259" key="7">
    <source>
        <dbReference type="PROSITE" id="PS51186"/>
    </source>
</evidence>
<dbReference type="PROSITE" id="PS51796">
    <property type="entry name" value="MSS4"/>
    <property type="match status" value="1"/>
</dbReference>
<protein>
    <submittedName>
        <fullName evidence="8">GNAT family acetyltransferase</fullName>
    </submittedName>
</protein>
<keyword evidence="2" id="KW-0344">Guanine-nucleotide releasing factor</keyword>
<dbReference type="InterPro" id="IPR011057">
    <property type="entry name" value="Mss4-like_sf"/>
</dbReference>
<keyword evidence="9" id="KW-1185">Reference proteome</keyword>
<dbReference type="InterPro" id="IPR000182">
    <property type="entry name" value="GNAT_dom"/>
</dbReference>
<keyword evidence="4" id="KW-0653">Protein transport</keyword>
<dbReference type="GO" id="GO:0008080">
    <property type="term" value="F:N-acetyltransferase activity"/>
    <property type="evidence" value="ECO:0007669"/>
    <property type="project" value="UniProtKB-ARBA"/>
</dbReference>
<comment type="caution">
    <text evidence="8">The sequence shown here is derived from an EMBL/GenBank/DDBJ whole genome shotgun (WGS) entry which is preliminary data.</text>
</comment>
<dbReference type="InterPro" id="IPR016181">
    <property type="entry name" value="Acyl_CoA_acyltransferase"/>
</dbReference>
<dbReference type="EMBL" id="PJQD01000009">
    <property type="protein sequence ID" value="POY75971.1"/>
    <property type="molecule type" value="Genomic_DNA"/>
</dbReference>
<dbReference type="PANTHER" id="PTHR10908:SF0">
    <property type="entry name" value="SEROTONIN N-ACETYLTRANSFERASE"/>
    <property type="match status" value="1"/>
</dbReference>
<dbReference type="GO" id="GO:0015031">
    <property type="term" value="P:protein transport"/>
    <property type="evidence" value="ECO:0007669"/>
    <property type="project" value="UniProtKB-KW"/>
</dbReference>
<evidence type="ECO:0000256" key="2">
    <source>
        <dbReference type="ARBA" id="ARBA00022658"/>
    </source>
</evidence>
<keyword evidence="5" id="KW-0012">Acyltransferase</keyword>
<sequence>MTDRISYKRVQASDIRRAFEIEKAGFPEDEAASLESLEYRQANAGNLFLGAYETQEHGGTPLLIGYVCSTATRSPILTHDSMSTHEADGPYIAIHSVCVAQTHLRKGIASALLREYLARLERDPAVQGARLIAHEELVPLYQKVGFELVGPSEVQHGARPWFELRRDFRRQAGAEADKVAPTSDKEGDVRSPGRLLGWFEGGIDQVVDSATGTNRVNLYCPRAECRCLLLRAGAGKYVQGTSKDLELPDLPRPISAPAPPTPSSKRGYWSVSSPLAFENIGFSRNALPPSSSSSSAAFGPVSSQGQQAGANIKYLTCADCDHGPLGWHDTEGRDLGMEVQAENEARRGGEGMASEAPVRKGREFLLAVERVRYKA</sequence>
<dbReference type="SUPFAM" id="SSF55729">
    <property type="entry name" value="Acyl-CoA N-acyltransferases (Nat)"/>
    <property type="match status" value="1"/>
</dbReference>
<evidence type="ECO:0000256" key="3">
    <source>
        <dbReference type="ARBA" id="ARBA00022679"/>
    </source>
</evidence>
<dbReference type="SUPFAM" id="SSF51316">
    <property type="entry name" value="Mss4-like"/>
    <property type="match status" value="1"/>
</dbReference>
<dbReference type="Pfam" id="PF13673">
    <property type="entry name" value="Acetyltransf_10"/>
    <property type="match status" value="1"/>
</dbReference>
<name>A0A2S5BGS5_9BASI</name>
<keyword evidence="3 8" id="KW-0808">Transferase</keyword>
<feature type="domain" description="N-acetyltransferase" evidence="7">
    <location>
        <begin position="5"/>
        <end position="169"/>
    </location>
</feature>
<reference evidence="8 9" key="1">
    <citation type="journal article" date="2018" name="Front. Microbiol.">
        <title>Prospects for Fungal Bioremediation of Acidic Radioactive Waste Sites: Characterization and Genome Sequence of Rhodotorula taiwanensis MD1149.</title>
        <authorList>
            <person name="Tkavc R."/>
            <person name="Matrosova V.Y."/>
            <person name="Grichenko O.E."/>
            <person name="Gostincar C."/>
            <person name="Volpe R.P."/>
            <person name="Klimenkova P."/>
            <person name="Gaidamakova E.K."/>
            <person name="Zhou C.E."/>
            <person name="Stewart B.J."/>
            <person name="Lyman M.G."/>
            <person name="Malfatti S.A."/>
            <person name="Rubinfeld B."/>
            <person name="Courtot M."/>
            <person name="Singh J."/>
            <person name="Dalgard C.L."/>
            <person name="Hamilton T."/>
            <person name="Frey K.G."/>
            <person name="Gunde-Cimerman N."/>
            <person name="Dugan L."/>
            <person name="Daly M.J."/>
        </authorList>
    </citation>
    <scope>NUCLEOTIDE SEQUENCE [LARGE SCALE GENOMIC DNA]</scope>
    <source>
        <strain evidence="8 9">MD1149</strain>
    </source>
</reference>
<evidence type="ECO:0000256" key="5">
    <source>
        <dbReference type="ARBA" id="ARBA00023315"/>
    </source>
</evidence>
<dbReference type="AlphaFoldDB" id="A0A2S5BGS5"/>
<evidence type="ECO:0000313" key="8">
    <source>
        <dbReference type="EMBL" id="POY75971.1"/>
    </source>
</evidence>
<organism evidence="8 9">
    <name type="scientific">Rhodotorula taiwanensis</name>
    <dbReference type="NCBI Taxonomy" id="741276"/>
    <lineage>
        <taxon>Eukaryota</taxon>
        <taxon>Fungi</taxon>
        <taxon>Dikarya</taxon>
        <taxon>Basidiomycota</taxon>
        <taxon>Pucciniomycotina</taxon>
        <taxon>Microbotryomycetes</taxon>
        <taxon>Sporidiobolales</taxon>
        <taxon>Sporidiobolaceae</taxon>
        <taxon>Rhodotorula</taxon>
    </lineage>
</organism>
<dbReference type="OrthoDB" id="30840at2759"/>
<dbReference type="Gene3D" id="2.170.150.10">
    <property type="entry name" value="Metal Binding Protein, Guanine Nucleotide Exchange Factor, Chain A"/>
    <property type="match status" value="1"/>
</dbReference>
<dbReference type="STRING" id="741276.A0A2S5BGS5"/>
<dbReference type="PANTHER" id="PTHR10908">
    <property type="entry name" value="SEROTONIN N-ACETYLTRANSFERASE"/>
    <property type="match status" value="1"/>
</dbReference>
<evidence type="ECO:0000256" key="1">
    <source>
        <dbReference type="ARBA" id="ARBA00022448"/>
    </source>
</evidence>